<dbReference type="CDD" id="cd07067">
    <property type="entry name" value="HP_PGM_like"/>
    <property type="match status" value="1"/>
</dbReference>
<feature type="transmembrane region" description="Helical" evidence="1">
    <location>
        <begin position="146"/>
        <end position="165"/>
    </location>
</feature>
<keyword evidence="1" id="KW-1133">Transmembrane helix</keyword>
<sequence>MRLLLVRHGESLHRVRDIVSAEHGCPGLTDLGRRQVAALRDRFAAERLRADVLLTSPAARARQTAELLRPALGAPPLVEERGLTELRLGEGEGLTGGEFRARYEPFDLVAEPDRPICPGGETWHGFGSRVRDTLDGLAAAHRGRTVVAATHAGFAVVAFLVLFAVPRPGTGTRVDPGFASVTEWRHDGGTWRLVRLDDTTHPG</sequence>
<proteinExistence type="predicted"/>
<keyword evidence="3" id="KW-1185">Reference proteome</keyword>
<reference evidence="2 3" key="1">
    <citation type="submission" date="2017-06" db="EMBL/GenBank/DDBJ databases">
        <title>Cultured bacterium strain Saccharothrix yanglingensis Hhs.015.</title>
        <authorList>
            <person name="Xia Y."/>
        </authorList>
    </citation>
    <scope>NUCLEOTIDE SEQUENCE [LARGE SCALE GENOMIC DNA]</scope>
    <source>
        <strain evidence="2 3">Hhs.015</strain>
    </source>
</reference>
<dbReference type="RefSeq" id="WP_306747715.1">
    <property type="nucleotide sequence ID" value="NZ_NSDM01000009.1"/>
</dbReference>
<dbReference type="PANTHER" id="PTHR48100:SF59">
    <property type="entry name" value="ADENOSYLCOBALAMIN_ALPHA-RIBAZOLE PHOSPHATASE"/>
    <property type="match status" value="1"/>
</dbReference>
<dbReference type="PANTHER" id="PTHR48100">
    <property type="entry name" value="BROAD-SPECIFICITY PHOSPHATASE YOR283W-RELATED"/>
    <property type="match status" value="1"/>
</dbReference>
<evidence type="ECO:0000256" key="1">
    <source>
        <dbReference type="SAM" id="Phobius"/>
    </source>
</evidence>
<dbReference type="EMBL" id="NSDM01000009">
    <property type="protein sequence ID" value="MDQ2586465.1"/>
    <property type="molecule type" value="Genomic_DNA"/>
</dbReference>
<dbReference type="Proteomes" id="UP001225605">
    <property type="component" value="Unassembled WGS sequence"/>
</dbReference>
<protein>
    <submittedName>
        <fullName evidence="2">Phosphoglycerate kinase</fullName>
    </submittedName>
</protein>
<name>A0ABU0X2V7_9PSEU</name>
<gene>
    <name evidence="2" type="ORF">CKY47_21205</name>
</gene>
<comment type="caution">
    <text evidence="2">The sequence shown here is derived from an EMBL/GenBank/DDBJ whole genome shotgun (WGS) entry which is preliminary data.</text>
</comment>
<keyword evidence="1" id="KW-0472">Membrane</keyword>
<keyword evidence="2" id="KW-0808">Transferase</keyword>
<dbReference type="Gene3D" id="3.40.50.1240">
    <property type="entry name" value="Phosphoglycerate mutase-like"/>
    <property type="match status" value="1"/>
</dbReference>
<dbReference type="SUPFAM" id="SSF53254">
    <property type="entry name" value="Phosphoglycerate mutase-like"/>
    <property type="match status" value="1"/>
</dbReference>
<evidence type="ECO:0000313" key="2">
    <source>
        <dbReference type="EMBL" id="MDQ2586465.1"/>
    </source>
</evidence>
<organism evidence="2 3">
    <name type="scientific">Saccharothrix yanglingensis</name>
    <dbReference type="NCBI Taxonomy" id="659496"/>
    <lineage>
        <taxon>Bacteria</taxon>
        <taxon>Bacillati</taxon>
        <taxon>Actinomycetota</taxon>
        <taxon>Actinomycetes</taxon>
        <taxon>Pseudonocardiales</taxon>
        <taxon>Pseudonocardiaceae</taxon>
        <taxon>Saccharothrix</taxon>
    </lineage>
</organism>
<keyword evidence="1" id="KW-0812">Transmembrane</keyword>
<keyword evidence="2" id="KW-0418">Kinase</keyword>
<dbReference type="InterPro" id="IPR013078">
    <property type="entry name" value="His_Pase_superF_clade-1"/>
</dbReference>
<accession>A0ABU0X2V7</accession>
<evidence type="ECO:0000313" key="3">
    <source>
        <dbReference type="Proteomes" id="UP001225605"/>
    </source>
</evidence>
<dbReference type="SMART" id="SM00855">
    <property type="entry name" value="PGAM"/>
    <property type="match status" value="1"/>
</dbReference>
<dbReference type="InterPro" id="IPR050275">
    <property type="entry name" value="PGM_Phosphatase"/>
</dbReference>
<dbReference type="GO" id="GO:0016301">
    <property type="term" value="F:kinase activity"/>
    <property type="evidence" value="ECO:0007669"/>
    <property type="project" value="UniProtKB-KW"/>
</dbReference>
<dbReference type="Pfam" id="PF00300">
    <property type="entry name" value="His_Phos_1"/>
    <property type="match status" value="1"/>
</dbReference>
<dbReference type="InterPro" id="IPR029033">
    <property type="entry name" value="His_PPase_superfam"/>
</dbReference>